<dbReference type="SUPFAM" id="SSF55729">
    <property type="entry name" value="Acyl-CoA N-acyltransferases (Nat)"/>
    <property type="match status" value="1"/>
</dbReference>
<protein>
    <submittedName>
        <fullName evidence="2">Unnamed protein product</fullName>
    </submittedName>
</protein>
<keyword evidence="3" id="KW-1185">Reference proteome</keyword>
<evidence type="ECO:0000259" key="1">
    <source>
        <dbReference type="PROSITE" id="PS51186"/>
    </source>
</evidence>
<dbReference type="PROSITE" id="PS51186">
    <property type="entry name" value="GNAT"/>
    <property type="match status" value="1"/>
</dbReference>
<organism evidence="2 3">
    <name type="scientific">Phytophthora lilii</name>
    <dbReference type="NCBI Taxonomy" id="2077276"/>
    <lineage>
        <taxon>Eukaryota</taxon>
        <taxon>Sar</taxon>
        <taxon>Stramenopiles</taxon>
        <taxon>Oomycota</taxon>
        <taxon>Peronosporomycetes</taxon>
        <taxon>Peronosporales</taxon>
        <taxon>Peronosporaceae</taxon>
        <taxon>Phytophthora</taxon>
    </lineage>
</organism>
<name>A0A9W6WTT2_9STRA</name>
<dbReference type="GO" id="GO:1990189">
    <property type="term" value="F:protein N-terminal-serine acetyltransferase activity"/>
    <property type="evidence" value="ECO:0007669"/>
    <property type="project" value="TreeGrafter"/>
</dbReference>
<dbReference type="InterPro" id="IPR000182">
    <property type="entry name" value="GNAT_dom"/>
</dbReference>
<dbReference type="GO" id="GO:0008999">
    <property type="term" value="F:protein-N-terminal-alanine acetyltransferase activity"/>
    <property type="evidence" value="ECO:0007669"/>
    <property type="project" value="TreeGrafter"/>
</dbReference>
<evidence type="ECO:0000313" key="3">
    <source>
        <dbReference type="Proteomes" id="UP001165083"/>
    </source>
</evidence>
<dbReference type="PANTHER" id="PTHR43441">
    <property type="entry name" value="RIBOSOMAL-PROTEIN-SERINE ACETYLTRANSFERASE"/>
    <property type="match status" value="1"/>
</dbReference>
<accession>A0A9W6WTT2</accession>
<proteinExistence type="predicted"/>
<dbReference type="InterPro" id="IPR051908">
    <property type="entry name" value="Ribosomal_N-acetyltransferase"/>
</dbReference>
<feature type="domain" description="N-acetyltransferase" evidence="1">
    <location>
        <begin position="1"/>
        <end position="126"/>
    </location>
</feature>
<dbReference type="AlphaFoldDB" id="A0A9W6WTT2"/>
<dbReference type="Gene3D" id="3.40.630.30">
    <property type="match status" value="1"/>
</dbReference>
<dbReference type="OrthoDB" id="41238at2759"/>
<dbReference type="InterPro" id="IPR016181">
    <property type="entry name" value="Acyl_CoA_acyltransferase"/>
</dbReference>
<evidence type="ECO:0000313" key="2">
    <source>
        <dbReference type="EMBL" id="GMF16423.1"/>
    </source>
</evidence>
<gene>
    <name evidence="2" type="ORF">Plil01_000584600</name>
</gene>
<reference evidence="2" key="1">
    <citation type="submission" date="2023-04" db="EMBL/GenBank/DDBJ databases">
        <title>Phytophthora lilii NBRC 32176.</title>
        <authorList>
            <person name="Ichikawa N."/>
            <person name="Sato H."/>
            <person name="Tonouchi N."/>
        </authorList>
    </citation>
    <scope>NUCLEOTIDE SEQUENCE</scope>
    <source>
        <strain evidence="2">NBRC 32176</strain>
    </source>
</reference>
<dbReference type="PANTHER" id="PTHR43441:SF2">
    <property type="entry name" value="FAMILY ACETYLTRANSFERASE, PUTATIVE (AFU_ORTHOLOGUE AFUA_7G00850)-RELATED"/>
    <property type="match status" value="1"/>
</dbReference>
<sequence length="176" mass="20268">MLNGPCATFQELEEYFMSTEQSREPQIYAIVVDGHAVGMIASMRIDPSHGVIEVGRIYYTSKLQKTCAAAEAMYLLAANAFQLGYRWYEWKCDSCNLPSRAAATRYRFTFEGLFRQVIVYKGRNRDTTWFSIIDGDWNNGLKDAYERWLDSSNFDENGRQKLKLSELTAPFVRAKP</sequence>
<dbReference type="Proteomes" id="UP001165083">
    <property type="component" value="Unassembled WGS sequence"/>
</dbReference>
<dbReference type="Pfam" id="PF00583">
    <property type="entry name" value="Acetyltransf_1"/>
    <property type="match status" value="1"/>
</dbReference>
<dbReference type="EMBL" id="BSXW01000251">
    <property type="protein sequence ID" value="GMF16423.1"/>
    <property type="molecule type" value="Genomic_DNA"/>
</dbReference>
<comment type="caution">
    <text evidence="2">The sequence shown here is derived from an EMBL/GenBank/DDBJ whole genome shotgun (WGS) entry which is preliminary data.</text>
</comment>